<dbReference type="GO" id="GO:0051879">
    <property type="term" value="F:Hsp90 protein binding"/>
    <property type="evidence" value="ECO:0007669"/>
    <property type="project" value="TreeGrafter"/>
</dbReference>
<dbReference type="GO" id="GO:0051083">
    <property type="term" value="P:'de novo' cotranslational protein folding"/>
    <property type="evidence" value="ECO:0007669"/>
    <property type="project" value="TreeGrafter"/>
</dbReference>
<evidence type="ECO:0000313" key="4">
    <source>
        <dbReference type="Proteomes" id="UP000585474"/>
    </source>
</evidence>
<dbReference type="GO" id="GO:0005829">
    <property type="term" value="C:cytosol"/>
    <property type="evidence" value="ECO:0007669"/>
    <property type="project" value="TreeGrafter"/>
</dbReference>
<reference evidence="3 4" key="1">
    <citation type="submission" date="2019-07" db="EMBL/GenBank/DDBJ databases">
        <title>De Novo Assembly of kiwifruit Actinidia rufa.</title>
        <authorList>
            <person name="Sugita-Konishi S."/>
            <person name="Sato K."/>
            <person name="Mori E."/>
            <person name="Abe Y."/>
            <person name="Kisaki G."/>
            <person name="Hamano K."/>
            <person name="Suezawa K."/>
            <person name="Otani M."/>
            <person name="Fukuda T."/>
            <person name="Manabe T."/>
            <person name="Gomi K."/>
            <person name="Tabuchi M."/>
            <person name="Akimitsu K."/>
            <person name="Kataoka I."/>
        </authorList>
    </citation>
    <scope>NUCLEOTIDE SEQUENCE [LARGE SCALE GENOMIC DNA]</scope>
    <source>
        <strain evidence="4">cv. Fuchu</strain>
    </source>
</reference>
<dbReference type="AlphaFoldDB" id="A0A7J0FYS1"/>
<dbReference type="PANTHER" id="PTHR15830">
    <property type="entry name" value="TELOMERE LENGTH REGULATION PROTEIN TEL2 FAMILY MEMBER"/>
    <property type="match status" value="1"/>
</dbReference>
<feature type="domain" description="TELO2 ARM repeat" evidence="2">
    <location>
        <begin position="94"/>
        <end position="242"/>
    </location>
</feature>
<protein>
    <submittedName>
        <fullName evidence="3">Embryo defective 2423</fullName>
    </submittedName>
</protein>
<dbReference type="GO" id="GO:0042162">
    <property type="term" value="F:telomeric DNA binding"/>
    <property type="evidence" value="ECO:0007669"/>
    <property type="project" value="TreeGrafter"/>
</dbReference>
<dbReference type="PANTHER" id="PTHR15830:SF10">
    <property type="entry name" value="TELOMERE LENGTH REGULATION PROTEIN TEL2 HOMOLOG"/>
    <property type="match status" value="1"/>
</dbReference>
<dbReference type="Pfam" id="PF25320">
    <property type="entry name" value="TELO2_ARM"/>
    <property type="match status" value="1"/>
</dbReference>
<dbReference type="OrthoDB" id="10258062at2759"/>
<proteinExistence type="predicted"/>
<keyword evidence="1" id="KW-0812">Transmembrane</keyword>
<evidence type="ECO:0000256" key="1">
    <source>
        <dbReference type="SAM" id="Phobius"/>
    </source>
</evidence>
<keyword evidence="1" id="KW-0472">Membrane</keyword>
<dbReference type="EMBL" id="BJWL01000016">
    <property type="protein sequence ID" value="GFZ03833.1"/>
    <property type="molecule type" value="Genomic_DNA"/>
</dbReference>
<keyword evidence="1" id="KW-1133">Transmembrane helix</keyword>
<name>A0A7J0FYS1_9ERIC</name>
<gene>
    <name evidence="3" type="ORF">Acr_16g0004570</name>
</gene>
<sequence>MMSLGDKGYHGSLRSQLCLGGAEGLSIDLANRNSPSVISAPLFLLLLLLGLFTLHQNFSFFFKKITVQLIAGAEEWDMNICGKEAVFNKNIVDDLLLRQVIPQIFTHVHSVLSSNADVVVTEAFETKAGLWFWFKFMEAIKDPYVVETLSEKLLHQLAAEQVTDLEAYWVLWILFHSIYECQTPFRSMFVEKFLLWKVLPVCCLRWILQFAVFQFPPDAPSLPTKGLNSRCLLDTAQHLAVVERALDVAEKLVRASPDLLRYVAAQELADSKIMKPKHQLRNLISTISETQPWFMPSSIRPSPSGAGPWKEISATEAPLNWSYSYERELPPRSTAAFMLSSMQGFDKKRQGVDLLGRDFIVLGKLIHMLGVCMKCAAMHPEASALALPLLDLLSSRCGSAVRNPSREFGAGFGSVCFDSMRAKIDDQLKKLDVK</sequence>
<organism evidence="3 4">
    <name type="scientific">Actinidia rufa</name>
    <dbReference type="NCBI Taxonomy" id="165716"/>
    <lineage>
        <taxon>Eukaryota</taxon>
        <taxon>Viridiplantae</taxon>
        <taxon>Streptophyta</taxon>
        <taxon>Embryophyta</taxon>
        <taxon>Tracheophyta</taxon>
        <taxon>Spermatophyta</taxon>
        <taxon>Magnoliopsida</taxon>
        <taxon>eudicotyledons</taxon>
        <taxon>Gunneridae</taxon>
        <taxon>Pentapetalae</taxon>
        <taxon>asterids</taxon>
        <taxon>Ericales</taxon>
        <taxon>Actinidiaceae</taxon>
        <taxon>Actinidia</taxon>
    </lineage>
</organism>
<feature type="transmembrane region" description="Helical" evidence="1">
    <location>
        <begin position="36"/>
        <end position="54"/>
    </location>
</feature>
<evidence type="ECO:0000313" key="3">
    <source>
        <dbReference type="EMBL" id="GFZ03833.1"/>
    </source>
</evidence>
<comment type="caution">
    <text evidence="3">The sequence shown here is derived from an EMBL/GenBank/DDBJ whole genome shotgun (WGS) entry which is preliminary data.</text>
</comment>
<dbReference type="InterPro" id="IPR051970">
    <property type="entry name" value="TEL2_Regulation"/>
</dbReference>
<dbReference type="Proteomes" id="UP000585474">
    <property type="component" value="Unassembled WGS sequence"/>
</dbReference>
<accession>A0A7J0FYS1</accession>
<keyword evidence="4" id="KW-1185">Reference proteome</keyword>
<evidence type="ECO:0000259" key="2">
    <source>
        <dbReference type="Pfam" id="PF25320"/>
    </source>
</evidence>
<dbReference type="InterPro" id="IPR057348">
    <property type="entry name" value="TELO2_ARM"/>
</dbReference>